<evidence type="ECO:0000256" key="1">
    <source>
        <dbReference type="ARBA" id="ARBA00010378"/>
    </source>
</evidence>
<comment type="similarity">
    <text evidence="1">Belongs to the CbxX/CfxQ family.</text>
</comment>
<dbReference type="InterPro" id="IPR011050">
    <property type="entry name" value="Pectin_lyase_fold/virulence"/>
</dbReference>
<dbReference type="InterPro" id="IPR000641">
    <property type="entry name" value="CbxX/CfxQ"/>
</dbReference>
<dbReference type="SUPFAM" id="SSF51126">
    <property type="entry name" value="Pectin lyase-like"/>
    <property type="match status" value="2"/>
</dbReference>
<dbReference type="InterPro" id="IPR003959">
    <property type="entry name" value="ATPase_AAA_core"/>
</dbReference>
<evidence type="ECO:0000256" key="3">
    <source>
        <dbReference type="ARBA" id="ARBA00022840"/>
    </source>
</evidence>
<keyword evidence="2" id="KW-0547">Nucleotide-binding</keyword>
<comment type="caution">
    <text evidence="6">The sequence shown here is derived from an EMBL/GenBank/DDBJ whole genome shotgun (WGS) entry which is preliminary data.</text>
</comment>
<dbReference type="InterPro" id="IPR006626">
    <property type="entry name" value="PbH1"/>
</dbReference>
<dbReference type="InterPro" id="IPR027417">
    <property type="entry name" value="P-loop_NTPase"/>
</dbReference>
<feature type="region of interest" description="Disordered" evidence="4">
    <location>
        <begin position="561"/>
        <end position="606"/>
    </location>
</feature>
<organism evidence="6 7">
    <name type="scientific">Streptomyces corchorusii</name>
    <name type="common">Streptomyces chibaensis</name>
    <dbReference type="NCBI Taxonomy" id="1903"/>
    <lineage>
        <taxon>Bacteria</taxon>
        <taxon>Bacillati</taxon>
        <taxon>Actinomycetota</taxon>
        <taxon>Actinomycetes</taxon>
        <taxon>Kitasatosporales</taxon>
        <taxon>Streptomycetaceae</taxon>
        <taxon>Streptomyces</taxon>
    </lineage>
</organism>
<keyword evidence="3" id="KW-0067">ATP-binding</keyword>
<dbReference type="Pfam" id="PF00004">
    <property type="entry name" value="AAA"/>
    <property type="match status" value="2"/>
</dbReference>
<dbReference type="SMART" id="SM00382">
    <property type="entry name" value="AAA"/>
    <property type="match status" value="2"/>
</dbReference>
<proteinExistence type="inferred from homology"/>
<dbReference type="AlphaFoldDB" id="A0A101PSB2"/>
<dbReference type="GO" id="GO:0016887">
    <property type="term" value="F:ATP hydrolysis activity"/>
    <property type="evidence" value="ECO:0007669"/>
    <property type="project" value="InterPro"/>
</dbReference>
<dbReference type="GO" id="GO:0005524">
    <property type="term" value="F:ATP binding"/>
    <property type="evidence" value="ECO:0007669"/>
    <property type="project" value="UniProtKB-KW"/>
</dbReference>
<dbReference type="PRINTS" id="PR00819">
    <property type="entry name" value="CBXCFQXSUPER"/>
</dbReference>
<dbReference type="Proteomes" id="UP000053398">
    <property type="component" value="Unassembled WGS sequence"/>
</dbReference>
<gene>
    <name evidence="6" type="ORF">AQJ11_38965</name>
</gene>
<dbReference type="FunFam" id="3.40.50.300:FF:000216">
    <property type="entry name" value="Type VII secretion ATPase EccA"/>
    <property type="match status" value="2"/>
</dbReference>
<dbReference type="PANTHER" id="PTHR43392">
    <property type="entry name" value="AAA-TYPE ATPASE FAMILY PROTEIN / ANKYRIN REPEAT FAMILY PROTEIN"/>
    <property type="match status" value="1"/>
</dbReference>
<evidence type="ECO:0000313" key="6">
    <source>
        <dbReference type="EMBL" id="KUN16774.1"/>
    </source>
</evidence>
<evidence type="ECO:0000259" key="5">
    <source>
        <dbReference type="SMART" id="SM00382"/>
    </source>
</evidence>
<keyword evidence="7" id="KW-1185">Reference proteome</keyword>
<dbReference type="Pfam" id="PF13229">
    <property type="entry name" value="Beta_helix"/>
    <property type="match status" value="2"/>
</dbReference>
<feature type="compositionally biased region" description="Basic and acidic residues" evidence="4">
    <location>
        <begin position="561"/>
        <end position="576"/>
    </location>
</feature>
<evidence type="ECO:0000313" key="7">
    <source>
        <dbReference type="Proteomes" id="UP000053398"/>
    </source>
</evidence>
<dbReference type="InterPro" id="IPR041627">
    <property type="entry name" value="AAA_lid_6"/>
</dbReference>
<dbReference type="PANTHER" id="PTHR43392:SF2">
    <property type="entry name" value="AAA-TYPE ATPASE FAMILY PROTEIN _ ANKYRIN REPEAT FAMILY PROTEIN"/>
    <property type="match status" value="1"/>
</dbReference>
<accession>A0A101PSB2</accession>
<name>A0A101PSB2_STRCK</name>
<dbReference type="EMBL" id="LMWP01000051">
    <property type="protein sequence ID" value="KUN16774.1"/>
    <property type="molecule type" value="Genomic_DNA"/>
</dbReference>
<dbReference type="InterPro" id="IPR003593">
    <property type="entry name" value="AAA+_ATPase"/>
</dbReference>
<dbReference type="Gene3D" id="3.40.50.300">
    <property type="entry name" value="P-loop containing nucleotide triphosphate hydrolases"/>
    <property type="match status" value="2"/>
</dbReference>
<dbReference type="CDD" id="cd00009">
    <property type="entry name" value="AAA"/>
    <property type="match status" value="1"/>
</dbReference>
<dbReference type="InterPro" id="IPR039448">
    <property type="entry name" value="Beta_helix"/>
</dbReference>
<dbReference type="Gene3D" id="2.160.20.10">
    <property type="entry name" value="Single-stranded right-handed beta-helix, Pectin lyase-like"/>
    <property type="match status" value="3"/>
</dbReference>
<evidence type="ECO:0000256" key="2">
    <source>
        <dbReference type="ARBA" id="ARBA00022741"/>
    </source>
</evidence>
<reference evidence="6 7" key="1">
    <citation type="submission" date="2015-10" db="EMBL/GenBank/DDBJ databases">
        <title>Draft genome sequence of Streptomyces corchorusii DSM 40340, type strain for the species Streptomyces corchorusii.</title>
        <authorList>
            <person name="Ruckert C."/>
            <person name="Winkler A."/>
            <person name="Kalinowski J."/>
            <person name="Kampfer P."/>
            <person name="Glaeser S."/>
        </authorList>
    </citation>
    <scope>NUCLEOTIDE SEQUENCE [LARGE SCALE GENOMIC DNA]</scope>
    <source>
        <strain evidence="6 7">DSM 40340</strain>
    </source>
</reference>
<sequence length="1153" mass="122105">MTRQVVAVDPDGTGGHASIADAVRAASSGALITVAPGRYSEALVLSDVVTIVATEGRGSVEIAPRSGTAVTVTAEAVKLTGLVIRGSDEKVPAVDVPAGQLELDDCEISAVSWTAVLARHSGALAMRDSRITNDTGAGIVVTSEGESIVEDCVLEDLGASGLVIGERGNPLVRRCTVRDAAGNGVFASGEARGRIEDCDISKTEKPGIALEDSSSTVVVRTQVHQVGVVGILISSRNRVQVEDCSVRDAAGHGLVVTSDAEPLVRRLRVTAAGQQGLRLCDKSRGRYEDCEVLDPAEAGLWVGGTASPVVTGLTVRGGDGDGAHLTDDSTPELDQLHISGPSGTGVRADESSNPLVRRTTVADCDGQGLEIGDGARGRYEDVEITEVGKSGVRLTGSAHALLHAVLVREPGDNGISVGGGATATLRDCDTFRPRNHGLSVAAGAKVTVSRSRFHGSGRAGVMMAAGSSGTLTDCEAFDNSGDGILLHTMERVVIRKSAVFDNGRSGLHRTVMSENTVLEELLSRSNRTPDVHGEPEVSLGTPTADVATPLQERIEMVPADQRADTADGDGTTRPDGMEIAAGPRTDGTSADSGARGERKKKGKSTPLEELESLIGLESVKHEVKTLVSLNQMARRRAEMGMSAPPMSRHMVFAGPPGTGKTTVARLYGSLLAEMEVLRYGHIVEVARQDLVAQVIGGTAIKTTEAFEKARGGVLFIDEAYTLTSQSDGGGGADFGREAVDTLVKLMEDHRDDTVVIVAGYSVEMRRFLATNPGLGSRFNRTIEFPNYTVDELVTILEHICGRHQYELGPGTREALTSYFENMKRDDTFGNGRTARKVFEEMVDRQAFRLAGETDVTPSDMVRLMPEDLGENAPGSADDGEAGRGELDMLLAELDAMVGLEQAKESVASLVHLVANTRRRAAAGLPTAALSHHAVFSGAPGTGKTTVARLYGRLLAALGVLSSGQVVEAARADLVGRYVGHTAQMTSDAFDRARGGVLFIDEAYTLTPGGGERAGNDFGQEAVDTLVKLMEDHRDDVVVIAAGYTREMAGFLASNPGLASRFSHQIEFHDYSADDLVVIIERMAESSGYTCAPELIERIREHYATLPRDGSFGNARDARKLFESMVTRQAFRLSKSVSPTLDELRRLLPEDLVV</sequence>
<feature type="domain" description="AAA+ ATPase" evidence="5">
    <location>
        <begin position="646"/>
        <end position="788"/>
    </location>
</feature>
<feature type="domain" description="AAA+ ATPase" evidence="5">
    <location>
        <begin position="929"/>
        <end position="1071"/>
    </location>
</feature>
<dbReference type="Gene3D" id="1.10.8.60">
    <property type="match status" value="2"/>
</dbReference>
<dbReference type="RefSeq" id="WP_059266510.1">
    <property type="nucleotide sequence ID" value="NZ_KQ948372.1"/>
</dbReference>
<dbReference type="Pfam" id="PF17866">
    <property type="entry name" value="AAA_lid_6"/>
    <property type="match status" value="2"/>
</dbReference>
<dbReference type="SMART" id="SM00710">
    <property type="entry name" value="PbH1"/>
    <property type="match status" value="14"/>
</dbReference>
<dbReference type="SUPFAM" id="SSF52540">
    <property type="entry name" value="P-loop containing nucleoside triphosphate hydrolases"/>
    <property type="match status" value="2"/>
</dbReference>
<dbReference type="InterPro" id="IPR012334">
    <property type="entry name" value="Pectin_lyas_fold"/>
</dbReference>
<protein>
    <submittedName>
        <fullName evidence="6">Sporulation protein</fullName>
    </submittedName>
</protein>
<dbReference type="InterPro" id="IPR050773">
    <property type="entry name" value="CbxX/CfxQ_RuBisCO_ESX"/>
</dbReference>
<evidence type="ECO:0000256" key="4">
    <source>
        <dbReference type="SAM" id="MobiDB-lite"/>
    </source>
</evidence>